<dbReference type="EMBL" id="JAWHQM010000019">
    <property type="protein sequence ID" value="KAK5631415.1"/>
    <property type="molecule type" value="Genomic_DNA"/>
</dbReference>
<protein>
    <submittedName>
        <fullName evidence="2">Uncharacterized protein</fullName>
    </submittedName>
</protein>
<accession>A0AAN7YZJ0</accession>
<dbReference type="Proteomes" id="UP001305414">
    <property type="component" value="Unassembled WGS sequence"/>
</dbReference>
<dbReference type="AlphaFoldDB" id="A0AAN7YZJ0"/>
<reference evidence="2 3" key="1">
    <citation type="submission" date="2023-10" db="EMBL/GenBank/DDBJ databases">
        <title>Draft genome sequence of Xylaria bambusicola isolate GMP-LS, the root and basal stem rot pathogen of sugarcane in Indonesia.</title>
        <authorList>
            <person name="Selvaraj P."/>
            <person name="Muralishankar V."/>
            <person name="Muruganantham S."/>
            <person name="Sp S."/>
            <person name="Haryani S."/>
            <person name="Lau K.J.X."/>
            <person name="Naqvi N.I."/>
        </authorList>
    </citation>
    <scope>NUCLEOTIDE SEQUENCE [LARGE SCALE GENOMIC DNA]</scope>
    <source>
        <strain evidence="2">GMP-LS</strain>
    </source>
</reference>
<evidence type="ECO:0000313" key="3">
    <source>
        <dbReference type="Proteomes" id="UP001305414"/>
    </source>
</evidence>
<organism evidence="2 3">
    <name type="scientific">Xylaria bambusicola</name>
    <dbReference type="NCBI Taxonomy" id="326684"/>
    <lineage>
        <taxon>Eukaryota</taxon>
        <taxon>Fungi</taxon>
        <taxon>Dikarya</taxon>
        <taxon>Ascomycota</taxon>
        <taxon>Pezizomycotina</taxon>
        <taxon>Sordariomycetes</taxon>
        <taxon>Xylariomycetidae</taxon>
        <taxon>Xylariales</taxon>
        <taxon>Xylariaceae</taxon>
        <taxon>Xylaria</taxon>
    </lineage>
</organism>
<keyword evidence="3" id="KW-1185">Reference proteome</keyword>
<name>A0AAN7YZJ0_9PEZI</name>
<gene>
    <name evidence="2" type="ORF">RRF57_007129</name>
</gene>
<feature type="compositionally biased region" description="Basic and acidic residues" evidence="1">
    <location>
        <begin position="569"/>
        <end position="584"/>
    </location>
</feature>
<proteinExistence type="predicted"/>
<evidence type="ECO:0000313" key="2">
    <source>
        <dbReference type="EMBL" id="KAK5631415.1"/>
    </source>
</evidence>
<comment type="caution">
    <text evidence="2">The sequence shown here is derived from an EMBL/GenBank/DDBJ whole genome shotgun (WGS) entry which is preliminary data.</text>
</comment>
<evidence type="ECO:0000256" key="1">
    <source>
        <dbReference type="SAM" id="MobiDB-lite"/>
    </source>
</evidence>
<sequence length="593" mass="66600">MMNIVIEYLWRRVVGIDWPIPDFNVVMPSNSTTTVEKKSWLDLPFFVPPTIHETTEKKYLNITRLARLWNGRTWGALRGICSLKLFREPTLPLKVALGIALLVPLAYSWFLLGTIDTVSRTAASSTSASTLHWDMNSNAGSNMTRSHTTDGLKIVVFGGGDIATSALSASEWSDKAYAWPEIMCQKLGCDTYLSFVPLTDGSGGSVVSNDFLDAAYKRVSPSPARLNKDNKAVKLDYSWAAEQYPKPNQPDLATQVNSFLSSPHSQRDTIEALWVFNVGYWDIWYLAALPRKLATEVIDSSIRDLFFQIERLYWATRDRDLAASSKPHPEIRTGRAARPPFRIFLTRLFDISLTPGFASARSSPPRPHSSSSQLRNAAFLTRYWNYVLDLAVNDWLTTSDPEYWSTTDKIDIKVVEALAGKHSLASGRDSAKEMEEQDYLGWGDEEKLDDAISLPRRRLASYGMPGYLRGLMADRQLRNAELFDHNGLGARPPEEGFLDISMPCVIKVASERITDEGDIVDGEGKTVVCQDPDNYLFYTEFTVSPRAIHEIGVHTARSFLDQVEESSAWKEKAMRRTESEKEGNGQEITRPVA</sequence>
<feature type="region of interest" description="Disordered" evidence="1">
    <location>
        <begin position="569"/>
        <end position="593"/>
    </location>
</feature>